<proteinExistence type="predicted"/>
<keyword evidence="2" id="KW-0808">Transferase</keyword>
<reference evidence="2" key="1">
    <citation type="submission" date="2023-06" db="EMBL/GenBank/DDBJ databases">
        <title>Genome-scale phylogeny and comparative genomics of the fungal order Sordariales.</title>
        <authorList>
            <consortium name="Lawrence Berkeley National Laboratory"/>
            <person name="Hensen N."/>
            <person name="Bonometti L."/>
            <person name="Westerberg I."/>
            <person name="Brannstrom I.O."/>
            <person name="Guillou S."/>
            <person name="Cros-Aarteil S."/>
            <person name="Calhoun S."/>
            <person name="Haridas S."/>
            <person name="Kuo A."/>
            <person name="Mondo S."/>
            <person name="Pangilinan J."/>
            <person name="Riley R."/>
            <person name="Labutti K."/>
            <person name="Andreopoulos B."/>
            <person name="Lipzen A."/>
            <person name="Chen C."/>
            <person name="Yanf M."/>
            <person name="Daum C."/>
            <person name="Ng V."/>
            <person name="Clum A."/>
            <person name="Steindorff A."/>
            <person name="Ohm R."/>
            <person name="Martin F."/>
            <person name="Silar P."/>
            <person name="Natvig D."/>
            <person name="Lalanne C."/>
            <person name="Gautier V."/>
            <person name="Ament-Velasquez S.L."/>
            <person name="Kruys A."/>
            <person name="Hutchinson M.I."/>
            <person name="Powell A.J."/>
            <person name="Barry K."/>
            <person name="Miller A.N."/>
            <person name="Grigoriev I.V."/>
            <person name="Debuchy R."/>
            <person name="Gladieux P."/>
            <person name="Thoren M.H."/>
            <person name="Johannesson H."/>
        </authorList>
    </citation>
    <scope>NUCLEOTIDE SEQUENCE</scope>
    <source>
        <strain evidence="2">CBS 307.81</strain>
    </source>
</reference>
<evidence type="ECO:0000313" key="2">
    <source>
        <dbReference type="EMBL" id="KAK0665785.1"/>
    </source>
</evidence>
<dbReference type="GO" id="GO:0005737">
    <property type="term" value="C:cytoplasm"/>
    <property type="evidence" value="ECO:0007669"/>
    <property type="project" value="TreeGrafter"/>
</dbReference>
<comment type="caution">
    <text evidence="2">The sequence shown here is derived from an EMBL/GenBank/DDBJ whole genome shotgun (WGS) entry which is preliminary data.</text>
</comment>
<dbReference type="GO" id="GO:0016020">
    <property type="term" value="C:membrane"/>
    <property type="evidence" value="ECO:0007669"/>
    <property type="project" value="TreeGrafter"/>
</dbReference>
<dbReference type="Pfam" id="PF00781">
    <property type="entry name" value="DAGK_cat"/>
    <property type="match status" value="1"/>
</dbReference>
<organism evidence="2 3">
    <name type="scientific">Cercophora samala</name>
    <dbReference type="NCBI Taxonomy" id="330535"/>
    <lineage>
        <taxon>Eukaryota</taxon>
        <taxon>Fungi</taxon>
        <taxon>Dikarya</taxon>
        <taxon>Ascomycota</taxon>
        <taxon>Pezizomycotina</taxon>
        <taxon>Sordariomycetes</taxon>
        <taxon>Sordariomycetidae</taxon>
        <taxon>Sordariales</taxon>
        <taxon>Lasiosphaeriaceae</taxon>
        <taxon>Cercophora</taxon>
    </lineage>
</organism>
<dbReference type="Proteomes" id="UP001174997">
    <property type="component" value="Unassembled WGS sequence"/>
</dbReference>
<dbReference type="InterPro" id="IPR016064">
    <property type="entry name" value="NAD/diacylglycerol_kinase_sf"/>
</dbReference>
<dbReference type="PROSITE" id="PS50146">
    <property type="entry name" value="DAGK"/>
    <property type="match status" value="1"/>
</dbReference>
<evidence type="ECO:0000259" key="1">
    <source>
        <dbReference type="PROSITE" id="PS50146"/>
    </source>
</evidence>
<feature type="domain" description="DAGKc" evidence="1">
    <location>
        <begin position="198"/>
        <end position="272"/>
    </location>
</feature>
<keyword evidence="3" id="KW-1185">Reference proteome</keyword>
<dbReference type="GO" id="GO:0046512">
    <property type="term" value="P:sphingosine biosynthetic process"/>
    <property type="evidence" value="ECO:0007669"/>
    <property type="project" value="TreeGrafter"/>
</dbReference>
<evidence type="ECO:0000313" key="3">
    <source>
        <dbReference type="Proteomes" id="UP001174997"/>
    </source>
</evidence>
<dbReference type="SUPFAM" id="SSF111331">
    <property type="entry name" value="NAD kinase/diacylglycerol kinase-like"/>
    <property type="match status" value="1"/>
</dbReference>
<dbReference type="PANTHER" id="PTHR12358">
    <property type="entry name" value="SPHINGOSINE KINASE"/>
    <property type="match status" value="1"/>
</dbReference>
<dbReference type="InterPro" id="IPR001206">
    <property type="entry name" value="Diacylglycerol_kinase_cat_dom"/>
</dbReference>
<dbReference type="Gene3D" id="2.60.200.40">
    <property type="match status" value="1"/>
</dbReference>
<accession>A0AA40D782</accession>
<dbReference type="EMBL" id="JAULSY010000102">
    <property type="protein sequence ID" value="KAK0665785.1"/>
    <property type="molecule type" value="Genomic_DNA"/>
</dbReference>
<name>A0AA40D782_9PEZI</name>
<gene>
    <name evidence="2" type="ORF">QBC41DRAFT_9640</name>
</gene>
<dbReference type="AlphaFoldDB" id="A0AA40D782"/>
<dbReference type="InterPro" id="IPR017438">
    <property type="entry name" value="ATP-NAD_kinase_N"/>
</dbReference>
<sequence length="530" mass="58261">MSFLCRLIPRPFRRRTGAKMTTVHMPRDTAAATHTATPTISTPANITDNDDLAKLNHDRIVFILPASRAKAPDGDGYLIYSLNETSPETIKTDGEDDDEKQQPPFQLEVTHAPQLPEDSGLAQFLLRYPAEGEGFQLPPPHLRSDPHIIVSTRSGIRLAVPFYEVVLRPLLDALGLEAAPDSTLNNTKSEVGGCGYNVTITENEHTIRDFASAHLTKDKTRKRTIVLLSGDGGVVDLLNGIGEAQEHHDTDEVPTVGILPLGTGNALFHSLHKLEYGRYPEGKGPSSLVLGLRTLFGGRPERLPTFKAEFSKGARLVGAPKPIAKDGEVEDEDDGKGWKEVDHLVGAIVASYGFHASLVWESDTPAYRVHGDKRFGMAAGELLKVSHAYDADVEVRVKGQEGFKPLVAKRKGEESGKYDYVLATMVSNLEKTFTISPYSKPFEGQLRLVHFGDVGGEKTMEIMQAAYRGGEHIKMVEVGYEEVDAVKVIIKEEDPRWRKVCIDGTIVEVEQGGWMKVGREKGERLKVLVA</sequence>
<dbReference type="InterPro" id="IPR050187">
    <property type="entry name" value="Lipid_Phosphate_FormReg"/>
</dbReference>
<keyword evidence="2" id="KW-0418">Kinase</keyword>
<dbReference type="Gene3D" id="3.40.50.10330">
    <property type="entry name" value="Probable inorganic polyphosphate/atp-NAD kinase, domain 1"/>
    <property type="match status" value="1"/>
</dbReference>
<dbReference type="PANTHER" id="PTHR12358:SF108">
    <property type="entry name" value="DAGKC DOMAIN-CONTAINING PROTEIN"/>
    <property type="match status" value="1"/>
</dbReference>
<dbReference type="GO" id="GO:0001727">
    <property type="term" value="F:lipid kinase activity"/>
    <property type="evidence" value="ECO:0007669"/>
    <property type="project" value="TreeGrafter"/>
</dbReference>
<protein>
    <submittedName>
        <fullName evidence="2">ATP-NAD kinase-like domain-containing protein</fullName>
    </submittedName>
</protein>